<keyword evidence="6" id="KW-1185">Reference proteome</keyword>
<sequence>MAADLGTLAAYPSPPNYSSPPQHQKSAMSSSLSPNAASGSSFGGSPAPGPGEDKSPLSSLNLGFLKGLTDKKTTRDGQPPKRRGPKPDSKPALTRRQELNRQAQRTHRERKELYIKALEDEVLRLKEIYSNISQDKEKLAEENRQLKALLTQGGMGGGLGTNVGSGMLDDVMSNQSIGYASSASASGSYVPAPSSNTSAFTPPLSATNMATPQGRSTGSVPSPHGGPHHHQHQLSGQGQQYFGGGSSSAGGHVGRNPNMDYEQAGIDFVLTLERPCMDHLPWLLERGTEVGGREPCGHALMASCPPEPFPDLSLDIPFGYTNVRAPATSGDGLGAGAVEAGQRTWELTKGDLATLLDLSQRIDLDGEITPVMAWGMVLGHPRLGELKAEDLSQIAGELKNKIRCYGFGAVLEEFEVRDALENIFSTKLELGMVY</sequence>
<protein>
    <recommendedName>
        <fullName evidence="4">BZIP domain-containing protein</fullName>
    </recommendedName>
</protein>
<dbReference type="GO" id="GO:0090575">
    <property type="term" value="C:RNA polymerase II transcription regulator complex"/>
    <property type="evidence" value="ECO:0007669"/>
    <property type="project" value="TreeGrafter"/>
</dbReference>
<comment type="caution">
    <text evidence="5">The sequence shown here is derived from an EMBL/GenBank/DDBJ whole genome shotgun (WGS) entry which is preliminary data.</text>
</comment>
<proteinExistence type="predicted"/>
<feature type="compositionally biased region" description="Basic and acidic residues" evidence="3">
    <location>
        <begin position="68"/>
        <end position="99"/>
    </location>
</feature>
<gene>
    <name evidence="5" type="ORF">B0T16DRAFT_400388</name>
</gene>
<dbReference type="InterPro" id="IPR046347">
    <property type="entry name" value="bZIP_sf"/>
</dbReference>
<dbReference type="CDD" id="cd14688">
    <property type="entry name" value="bZIP_YAP"/>
    <property type="match status" value="1"/>
</dbReference>
<evidence type="ECO:0000256" key="3">
    <source>
        <dbReference type="SAM" id="MobiDB-lite"/>
    </source>
</evidence>
<dbReference type="InterPro" id="IPR050936">
    <property type="entry name" value="AP-1-like"/>
</dbReference>
<dbReference type="PANTHER" id="PTHR40621">
    <property type="entry name" value="TRANSCRIPTION FACTOR KAPC-RELATED"/>
    <property type="match status" value="1"/>
</dbReference>
<name>A0AA39YQM2_9PEZI</name>
<dbReference type="SUPFAM" id="SSF57959">
    <property type="entry name" value="Leucine zipper domain"/>
    <property type="match status" value="1"/>
</dbReference>
<reference evidence="5" key="1">
    <citation type="submission" date="2023-06" db="EMBL/GenBank/DDBJ databases">
        <title>Genome-scale phylogeny and comparative genomics of the fungal order Sordariales.</title>
        <authorList>
            <consortium name="Lawrence Berkeley National Laboratory"/>
            <person name="Hensen N."/>
            <person name="Bonometti L."/>
            <person name="Westerberg I."/>
            <person name="Brannstrom I.O."/>
            <person name="Guillou S."/>
            <person name="Cros-Aarteil S."/>
            <person name="Calhoun S."/>
            <person name="Haridas S."/>
            <person name="Kuo A."/>
            <person name="Mondo S."/>
            <person name="Pangilinan J."/>
            <person name="Riley R."/>
            <person name="Labutti K."/>
            <person name="Andreopoulos B."/>
            <person name="Lipzen A."/>
            <person name="Chen C."/>
            <person name="Yanf M."/>
            <person name="Daum C."/>
            <person name="Ng V."/>
            <person name="Clum A."/>
            <person name="Steindorff A."/>
            <person name="Ohm R."/>
            <person name="Martin F."/>
            <person name="Silar P."/>
            <person name="Natvig D."/>
            <person name="Lalanne C."/>
            <person name="Gautier V."/>
            <person name="Ament-Velasquez S.L."/>
            <person name="Kruys A."/>
            <person name="Hutchinson M.I."/>
            <person name="Powell A.J."/>
            <person name="Barry K."/>
            <person name="Miller A.N."/>
            <person name="Grigoriev I.V."/>
            <person name="Debuchy R."/>
            <person name="Gladieux P."/>
            <person name="Thoren M.H."/>
            <person name="Johannesson H."/>
        </authorList>
    </citation>
    <scope>NUCLEOTIDE SEQUENCE</scope>
    <source>
        <strain evidence="5">SMH2532-1</strain>
    </source>
</reference>
<dbReference type="GO" id="GO:0000976">
    <property type="term" value="F:transcription cis-regulatory region binding"/>
    <property type="evidence" value="ECO:0007669"/>
    <property type="project" value="InterPro"/>
</dbReference>
<feature type="domain" description="BZIP" evidence="4">
    <location>
        <begin position="95"/>
        <end position="153"/>
    </location>
</feature>
<feature type="compositionally biased region" description="Polar residues" evidence="3">
    <location>
        <begin position="196"/>
        <end position="217"/>
    </location>
</feature>
<feature type="region of interest" description="Disordered" evidence="3">
    <location>
        <begin position="1"/>
        <end position="108"/>
    </location>
</feature>
<dbReference type="PANTHER" id="PTHR40621:SF6">
    <property type="entry name" value="AP-1-LIKE TRANSCRIPTION FACTOR YAP1-RELATED"/>
    <property type="match status" value="1"/>
</dbReference>
<organism evidence="5 6">
    <name type="scientific">Cercophora newfieldiana</name>
    <dbReference type="NCBI Taxonomy" id="92897"/>
    <lineage>
        <taxon>Eukaryota</taxon>
        <taxon>Fungi</taxon>
        <taxon>Dikarya</taxon>
        <taxon>Ascomycota</taxon>
        <taxon>Pezizomycotina</taxon>
        <taxon>Sordariomycetes</taxon>
        <taxon>Sordariomycetidae</taxon>
        <taxon>Sordariales</taxon>
        <taxon>Lasiosphaeriaceae</taxon>
        <taxon>Cercophora</taxon>
    </lineage>
</organism>
<dbReference type="InterPro" id="IPR004827">
    <property type="entry name" value="bZIP"/>
</dbReference>
<dbReference type="Gene3D" id="1.20.5.170">
    <property type="match status" value="1"/>
</dbReference>
<comment type="subcellular location">
    <subcellularLocation>
        <location evidence="1">Nucleus</location>
    </subcellularLocation>
</comment>
<evidence type="ECO:0000259" key="4">
    <source>
        <dbReference type="PROSITE" id="PS50217"/>
    </source>
</evidence>
<feature type="compositionally biased region" description="Gly residues" evidence="3">
    <location>
        <begin position="241"/>
        <end position="253"/>
    </location>
</feature>
<evidence type="ECO:0000313" key="6">
    <source>
        <dbReference type="Proteomes" id="UP001174936"/>
    </source>
</evidence>
<dbReference type="Proteomes" id="UP001174936">
    <property type="component" value="Unassembled WGS sequence"/>
</dbReference>
<evidence type="ECO:0000313" key="5">
    <source>
        <dbReference type="EMBL" id="KAK0656848.1"/>
    </source>
</evidence>
<dbReference type="GO" id="GO:0001228">
    <property type="term" value="F:DNA-binding transcription activator activity, RNA polymerase II-specific"/>
    <property type="evidence" value="ECO:0007669"/>
    <property type="project" value="TreeGrafter"/>
</dbReference>
<feature type="compositionally biased region" description="Low complexity" evidence="3">
    <location>
        <begin position="26"/>
        <end position="45"/>
    </location>
</feature>
<keyword evidence="2" id="KW-0539">Nucleus</keyword>
<dbReference type="Gene3D" id="1.10.238.100">
    <property type="entry name" value="YAP1 redox domain. Chain B"/>
    <property type="match status" value="1"/>
</dbReference>
<feature type="compositionally biased region" description="Low complexity" evidence="3">
    <location>
        <begin position="182"/>
        <end position="195"/>
    </location>
</feature>
<dbReference type="EMBL" id="JAULSV010000001">
    <property type="protein sequence ID" value="KAK0656848.1"/>
    <property type="molecule type" value="Genomic_DNA"/>
</dbReference>
<dbReference type="AlphaFoldDB" id="A0AA39YQM2"/>
<dbReference type="PROSITE" id="PS50217">
    <property type="entry name" value="BZIP"/>
    <property type="match status" value="1"/>
</dbReference>
<evidence type="ECO:0000256" key="2">
    <source>
        <dbReference type="ARBA" id="ARBA00023242"/>
    </source>
</evidence>
<evidence type="ECO:0000256" key="1">
    <source>
        <dbReference type="ARBA" id="ARBA00004123"/>
    </source>
</evidence>
<feature type="region of interest" description="Disordered" evidence="3">
    <location>
        <begin position="182"/>
        <end position="257"/>
    </location>
</feature>
<accession>A0AA39YQM2</accession>